<feature type="domain" description="Peptidase S8/S53" evidence="7">
    <location>
        <begin position="153"/>
        <end position="457"/>
    </location>
</feature>
<evidence type="ECO:0000313" key="8">
    <source>
        <dbReference type="EMBL" id="GGG07704.1"/>
    </source>
</evidence>
<dbReference type="InterPro" id="IPR050131">
    <property type="entry name" value="Peptidase_S8_subtilisin-like"/>
</dbReference>
<comment type="similarity">
    <text evidence="1 5">Belongs to the peptidase S8 family.</text>
</comment>
<dbReference type="PROSITE" id="PS51892">
    <property type="entry name" value="SUBTILASE"/>
    <property type="match status" value="1"/>
</dbReference>
<keyword evidence="9" id="KW-1185">Reference proteome</keyword>
<feature type="active site" description="Charge relay system" evidence="5">
    <location>
        <position position="160"/>
    </location>
</feature>
<keyword evidence="2 5" id="KW-0645">Protease</keyword>
<evidence type="ECO:0000256" key="6">
    <source>
        <dbReference type="SAM" id="Phobius"/>
    </source>
</evidence>
<keyword evidence="4 5" id="KW-0720">Serine protease</keyword>
<keyword evidence="3 5" id="KW-0378">Hydrolase</keyword>
<dbReference type="SUPFAM" id="SSF52743">
    <property type="entry name" value="Subtilisin-like"/>
    <property type="match status" value="1"/>
</dbReference>
<accession>A0A8J2Z6Z8</accession>
<keyword evidence="6" id="KW-0812">Transmembrane</keyword>
<dbReference type="InterPro" id="IPR023828">
    <property type="entry name" value="Peptidase_S8_Ser-AS"/>
</dbReference>
<dbReference type="InterPro" id="IPR022398">
    <property type="entry name" value="Peptidase_S8_His-AS"/>
</dbReference>
<reference evidence="8" key="1">
    <citation type="journal article" date="2014" name="Int. J. Syst. Evol. Microbiol.">
        <title>Complete genome sequence of Corynebacterium casei LMG S-19264T (=DSM 44701T), isolated from a smear-ripened cheese.</title>
        <authorList>
            <consortium name="US DOE Joint Genome Institute (JGI-PGF)"/>
            <person name="Walter F."/>
            <person name="Albersmeier A."/>
            <person name="Kalinowski J."/>
            <person name="Ruckert C."/>
        </authorList>
    </citation>
    <scope>NUCLEOTIDE SEQUENCE</scope>
    <source>
        <strain evidence="8">CGMCC 1.15758</strain>
    </source>
</reference>
<dbReference type="PANTHER" id="PTHR43806">
    <property type="entry name" value="PEPTIDASE S8"/>
    <property type="match status" value="1"/>
</dbReference>
<sequence>MACIAIFCLPLSSLAIELQVRYCDTARKSEVITIEYTDNDSILDQRFIDHFGAPLAHFKAANNYRNTHDDVCSALPKNAKSYVMGNAQAIHIDRLPFQVESVIPEVLSDIQKEFLQAENVRQWSQQWNMHNHIGVGVAAEGAWAQLRFTGLNKTYVAVIDSGVTEFMPEDLQGRLEMSQPYYFYVNDKGKVDVIASVIDTDLMQDPHGTAVAGVIAAQGPRVTGVAGDVDEIMVLPVKVFGHVGGAKTEAITMAIEWAAGIYSEDMANIAQLQPNQTPAKVINLSLGISRVGKDGSVVATENAWKNVVLPSLCNAYRESINKVNALGVTVVISAGNYGQPVWNSVPSGCPNINAIVVEATNNNGIKAGYSNYAVSDWPLQSLVLAAPGGEDAELDLSKGIISPGFCMTSTLGVYCRYFYLEGTSFSAPHVAGIAAMIYALKPDADVSYVKAKLSQSTWGNNVINAQEAVRQTVVAEQSNDAQFDGAGGANSTGIAVAAGAGALASALALILFM</sequence>
<keyword evidence="6" id="KW-1133">Transmembrane helix</keyword>
<evidence type="ECO:0000259" key="7">
    <source>
        <dbReference type="Pfam" id="PF00082"/>
    </source>
</evidence>
<feature type="active site" description="Charge relay system" evidence="5">
    <location>
        <position position="424"/>
    </location>
</feature>
<dbReference type="AlphaFoldDB" id="A0A8J2Z6Z8"/>
<dbReference type="InterPro" id="IPR036852">
    <property type="entry name" value="Peptidase_S8/S53_dom_sf"/>
</dbReference>
<proteinExistence type="inferred from homology"/>
<organism evidence="8 9">
    <name type="scientific">Cysteiniphilum litorale</name>
    <dbReference type="NCBI Taxonomy" id="2056700"/>
    <lineage>
        <taxon>Bacteria</taxon>
        <taxon>Pseudomonadati</taxon>
        <taxon>Pseudomonadota</taxon>
        <taxon>Gammaproteobacteria</taxon>
        <taxon>Thiotrichales</taxon>
        <taxon>Fastidiosibacteraceae</taxon>
        <taxon>Cysteiniphilum</taxon>
    </lineage>
</organism>
<evidence type="ECO:0000313" key="9">
    <source>
        <dbReference type="Proteomes" id="UP000636949"/>
    </source>
</evidence>
<dbReference type="EMBL" id="BMJS01000056">
    <property type="protein sequence ID" value="GGG07704.1"/>
    <property type="molecule type" value="Genomic_DNA"/>
</dbReference>
<dbReference type="PANTHER" id="PTHR43806:SF11">
    <property type="entry name" value="CEREVISIN-RELATED"/>
    <property type="match status" value="1"/>
</dbReference>
<dbReference type="Proteomes" id="UP000636949">
    <property type="component" value="Unassembled WGS sequence"/>
</dbReference>
<evidence type="ECO:0000256" key="5">
    <source>
        <dbReference type="PROSITE-ProRule" id="PRU01240"/>
    </source>
</evidence>
<dbReference type="InterPro" id="IPR015500">
    <property type="entry name" value="Peptidase_S8_subtilisin-rel"/>
</dbReference>
<dbReference type="Gene3D" id="3.40.50.200">
    <property type="entry name" value="Peptidase S8/S53 domain"/>
    <property type="match status" value="1"/>
</dbReference>
<name>A0A8J2Z6Z8_9GAMM</name>
<feature type="transmembrane region" description="Helical" evidence="6">
    <location>
        <begin position="493"/>
        <end position="512"/>
    </location>
</feature>
<evidence type="ECO:0000256" key="2">
    <source>
        <dbReference type="ARBA" id="ARBA00022670"/>
    </source>
</evidence>
<dbReference type="InterPro" id="IPR000209">
    <property type="entry name" value="Peptidase_S8/S53_dom"/>
</dbReference>
<reference evidence="8" key="2">
    <citation type="submission" date="2020-09" db="EMBL/GenBank/DDBJ databases">
        <authorList>
            <person name="Sun Q."/>
            <person name="Zhou Y."/>
        </authorList>
    </citation>
    <scope>NUCLEOTIDE SEQUENCE</scope>
    <source>
        <strain evidence="8">CGMCC 1.15758</strain>
    </source>
</reference>
<keyword evidence="6" id="KW-0472">Membrane</keyword>
<evidence type="ECO:0000256" key="4">
    <source>
        <dbReference type="ARBA" id="ARBA00022825"/>
    </source>
</evidence>
<comment type="caution">
    <text evidence="8">The sequence shown here is derived from an EMBL/GenBank/DDBJ whole genome shotgun (WGS) entry which is preliminary data.</text>
</comment>
<dbReference type="PROSITE" id="PS00137">
    <property type="entry name" value="SUBTILASE_HIS"/>
    <property type="match status" value="1"/>
</dbReference>
<evidence type="ECO:0000256" key="3">
    <source>
        <dbReference type="ARBA" id="ARBA00022801"/>
    </source>
</evidence>
<evidence type="ECO:0000256" key="1">
    <source>
        <dbReference type="ARBA" id="ARBA00011073"/>
    </source>
</evidence>
<dbReference type="GO" id="GO:0004252">
    <property type="term" value="F:serine-type endopeptidase activity"/>
    <property type="evidence" value="ECO:0007669"/>
    <property type="project" value="UniProtKB-UniRule"/>
</dbReference>
<feature type="active site" description="Charge relay system" evidence="5">
    <location>
        <position position="207"/>
    </location>
</feature>
<dbReference type="PRINTS" id="PR00723">
    <property type="entry name" value="SUBTILISIN"/>
</dbReference>
<dbReference type="GO" id="GO:0006508">
    <property type="term" value="P:proteolysis"/>
    <property type="evidence" value="ECO:0007669"/>
    <property type="project" value="UniProtKB-KW"/>
</dbReference>
<gene>
    <name evidence="8" type="ORF">GCM10010995_26560</name>
</gene>
<protein>
    <recommendedName>
        <fullName evidence="7">Peptidase S8/S53 domain-containing protein</fullName>
    </recommendedName>
</protein>
<dbReference type="PROSITE" id="PS00138">
    <property type="entry name" value="SUBTILASE_SER"/>
    <property type="match status" value="1"/>
</dbReference>
<dbReference type="Pfam" id="PF00082">
    <property type="entry name" value="Peptidase_S8"/>
    <property type="match status" value="1"/>
</dbReference>